<dbReference type="CDD" id="cd03441">
    <property type="entry name" value="R_hydratase_like"/>
    <property type="match status" value="1"/>
</dbReference>
<reference evidence="3 5" key="3">
    <citation type="submission" date="2018-04" db="EMBL/GenBank/DDBJ databases">
        <title>Genomic Encyclopedia of Type Strains, Phase IV (KMG-IV): sequencing the most valuable type-strain genomes for metagenomic binning, comparative biology and taxonomic classification.</title>
        <authorList>
            <person name="Goeker M."/>
        </authorList>
    </citation>
    <scope>NUCLEOTIDE SEQUENCE [LARGE SCALE GENOMIC DNA]</scope>
    <source>
        <strain evidence="3 5">DSM 26588</strain>
    </source>
</reference>
<dbReference type="Pfam" id="PF13452">
    <property type="entry name" value="FAS1_DH_region"/>
    <property type="match status" value="1"/>
</dbReference>
<reference evidence="2 4" key="1">
    <citation type="journal article" date="2015" name="Nat. Commun.">
        <title>Production of butyrate from lysine and the Amadori product fructoselysine by a human gut commensal.</title>
        <authorList>
            <person name="Bui T.P."/>
            <person name="Ritari J."/>
            <person name="Boeren S."/>
            <person name="de Waard P."/>
            <person name="Plugge C.M."/>
            <person name="de Vos W.M."/>
        </authorList>
    </citation>
    <scope>NUCLEOTIDE SEQUENCE [LARGE SCALE GENOMIC DNA]</scope>
    <source>
        <strain evidence="2 4">AF211</strain>
    </source>
</reference>
<dbReference type="STRING" id="1297617.IB211_00613"/>
<evidence type="ECO:0000313" key="4">
    <source>
        <dbReference type="Proteomes" id="UP000064844"/>
    </source>
</evidence>
<dbReference type="OrthoDB" id="5415111at2"/>
<dbReference type="Gene3D" id="3.10.129.10">
    <property type="entry name" value="Hotdog Thioesterase"/>
    <property type="match status" value="1"/>
</dbReference>
<dbReference type="Proteomes" id="UP000245778">
    <property type="component" value="Unassembled WGS sequence"/>
</dbReference>
<feature type="domain" description="FAS1-like dehydratase" evidence="1">
    <location>
        <begin position="7"/>
        <end position="117"/>
    </location>
</feature>
<dbReference type="KEGG" id="ibu:IB211_00613"/>
<dbReference type="PANTHER" id="PTHR43437">
    <property type="entry name" value="HYDROXYACYL-THIOESTER DEHYDRATASE TYPE 2, MITOCHONDRIAL-RELATED"/>
    <property type="match status" value="1"/>
</dbReference>
<dbReference type="GO" id="GO:0019171">
    <property type="term" value="F:(3R)-hydroxyacyl-[acyl-carrier-protein] dehydratase activity"/>
    <property type="evidence" value="ECO:0007669"/>
    <property type="project" value="TreeGrafter"/>
</dbReference>
<dbReference type="InterPro" id="IPR050965">
    <property type="entry name" value="UPF0336/Enoyl-CoA_hydratase"/>
</dbReference>
<evidence type="ECO:0000313" key="5">
    <source>
        <dbReference type="Proteomes" id="UP000245778"/>
    </source>
</evidence>
<dbReference type="AlphaFoldDB" id="A0A0S2W1S6"/>
<evidence type="ECO:0000259" key="1">
    <source>
        <dbReference type="Pfam" id="PF13452"/>
    </source>
</evidence>
<organism evidence="2 4">
    <name type="scientific">Intestinimonas butyriciproducens</name>
    <dbReference type="NCBI Taxonomy" id="1297617"/>
    <lineage>
        <taxon>Bacteria</taxon>
        <taxon>Bacillati</taxon>
        <taxon>Bacillota</taxon>
        <taxon>Clostridia</taxon>
        <taxon>Eubacteriales</taxon>
        <taxon>Intestinimonas</taxon>
    </lineage>
</organism>
<keyword evidence="4" id="KW-1185">Reference proteome</keyword>
<evidence type="ECO:0000313" key="3">
    <source>
        <dbReference type="EMBL" id="PVY46291.1"/>
    </source>
</evidence>
<dbReference type="Proteomes" id="UP000064844">
    <property type="component" value="Chromosome"/>
</dbReference>
<dbReference type="EMBL" id="CP011307">
    <property type="protein sequence ID" value="ALP93008.1"/>
    <property type="molecule type" value="Genomic_DNA"/>
</dbReference>
<dbReference type="RefSeq" id="WP_052082766.1">
    <property type="nucleotide sequence ID" value="NZ_CALICV010000137.1"/>
</dbReference>
<name>A0A0S2W1S6_9FIRM</name>
<sequence>MSEKVWNITKYAIAQYAQAVENLEPMYLNEKDAQQAGFETTIAPTSLCAQYQMFQDPQVKVPKGGVHTKQKMSFFKPIQAGDALTARTEVAEGTDAKGRLQITYTTTFTNQNGEVVCSGVMTNLVPGARK</sequence>
<gene>
    <name evidence="3" type="ORF">C7373_11818</name>
    <name evidence="2" type="ORF">IB211_00613</name>
</gene>
<dbReference type="GO" id="GO:0006633">
    <property type="term" value="P:fatty acid biosynthetic process"/>
    <property type="evidence" value="ECO:0007669"/>
    <property type="project" value="TreeGrafter"/>
</dbReference>
<dbReference type="GeneID" id="93228271"/>
<protein>
    <submittedName>
        <fullName evidence="3">Acyl dehydratase</fullName>
    </submittedName>
</protein>
<dbReference type="PANTHER" id="PTHR43437:SF3">
    <property type="entry name" value="HYDROXYACYL-THIOESTER DEHYDRATASE TYPE 2, MITOCHONDRIAL"/>
    <property type="match status" value="1"/>
</dbReference>
<dbReference type="SUPFAM" id="SSF54637">
    <property type="entry name" value="Thioesterase/thiol ester dehydrase-isomerase"/>
    <property type="match status" value="1"/>
</dbReference>
<dbReference type="eggNOG" id="COG2030">
    <property type="taxonomic scope" value="Bacteria"/>
</dbReference>
<dbReference type="EMBL" id="QEKK01000018">
    <property type="protein sequence ID" value="PVY46291.1"/>
    <property type="molecule type" value="Genomic_DNA"/>
</dbReference>
<accession>A0A0S2W1S6</accession>
<dbReference type="InterPro" id="IPR039569">
    <property type="entry name" value="FAS1-like_DH_region"/>
</dbReference>
<dbReference type="InterPro" id="IPR029069">
    <property type="entry name" value="HotDog_dom_sf"/>
</dbReference>
<evidence type="ECO:0000313" key="2">
    <source>
        <dbReference type="EMBL" id="ALP93008.1"/>
    </source>
</evidence>
<proteinExistence type="predicted"/>
<reference evidence="4" key="2">
    <citation type="submission" date="2015-04" db="EMBL/GenBank/DDBJ databases">
        <title>A butyrogenic pathway from the amino acid lysine in a human gut commensal.</title>
        <authorList>
            <person name="de Vos W.M."/>
            <person name="Bui N.T.P."/>
            <person name="Plugge C.M."/>
            <person name="Ritari J."/>
        </authorList>
    </citation>
    <scope>NUCLEOTIDE SEQUENCE [LARGE SCALE GENOMIC DNA]</scope>
    <source>
        <strain evidence="4">AF211</strain>
    </source>
</reference>